<protein>
    <submittedName>
        <fullName evidence="2">Uncharacterized protein</fullName>
    </submittedName>
</protein>
<evidence type="ECO:0000313" key="3">
    <source>
        <dbReference type="MGI" id="MGI:3650509"/>
    </source>
</evidence>
<reference evidence="2" key="2">
    <citation type="journal article" date="2000" name="Genome Res.">
        <title>Normalization and subtraction of cap-trapper-selected cDNAs to prepare full-length cDNA libraries for rapid discovery of new genes.</title>
        <authorList>
            <person name="Carninci P."/>
            <person name="Shibata Y."/>
            <person name="Hayatsu N."/>
            <person name="Sugahara Y."/>
            <person name="Shibata K."/>
            <person name="Itoh M."/>
            <person name="Konno H."/>
            <person name="Okazaki Y."/>
            <person name="Muramatsu M."/>
            <person name="Hayashizaki Y."/>
        </authorList>
    </citation>
    <scope>NUCLEOTIDE SEQUENCE</scope>
    <source>
        <strain evidence="2">C57BL/6J</strain>
        <tissue evidence="2">Head</tissue>
    </source>
</reference>
<reference evidence="2" key="3">
    <citation type="journal article" date="2000" name="Genome Res.">
        <title>RIKEN integrated sequence analysis (RISA) system--384-format sequencing pipeline with 384 multicapillary sequencer.</title>
        <authorList>
            <person name="Shibata K."/>
            <person name="Itoh M."/>
            <person name="Aizawa K."/>
            <person name="Nagaoka S."/>
            <person name="Sasaki N."/>
            <person name="Carninci P."/>
            <person name="Konno H."/>
            <person name="Akiyama J."/>
            <person name="Nishi K."/>
            <person name="Kitsunai T."/>
            <person name="Tashiro H."/>
            <person name="Itoh M."/>
            <person name="Sumi N."/>
            <person name="Ishii Y."/>
            <person name="Nakamura S."/>
            <person name="Hazama M."/>
            <person name="Nishine T."/>
            <person name="Harada A."/>
            <person name="Yamamoto R."/>
            <person name="Matsumoto H."/>
            <person name="Sakaguchi S."/>
            <person name="Ikegami T."/>
            <person name="Kashiwagi K."/>
            <person name="Fujiwake S."/>
            <person name="Inoue K."/>
            <person name="Togawa Y."/>
            <person name="Izawa M."/>
            <person name="Ohara E."/>
            <person name="Watahiki M."/>
            <person name="Yoneda Y."/>
            <person name="Ishikawa T."/>
            <person name="Ozawa K."/>
            <person name="Tanaka T."/>
            <person name="Matsuura S."/>
            <person name="Kawai J."/>
            <person name="Okazaki Y."/>
            <person name="Muramatsu M."/>
            <person name="Inoue Y."/>
            <person name="Kira A."/>
            <person name="Hayashizaki Y."/>
        </authorList>
    </citation>
    <scope>NUCLEOTIDE SEQUENCE</scope>
    <source>
        <strain evidence="2">C57BL/6J</strain>
        <tissue evidence="2">Head</tissue>
    </source>
</reference>
<reference evidence="2" key="8">
    <citation type="journal article" date="2005" name="Science">
        <title>Antisense Transcription in the Mammalian Transcriptome.</title>
        <authorList>
            <consortium name="RIKEN Genome Exploration Research Group and Genome Science Group (Genome Network Project Core Group) and the FANTOM Consortium"/>
        </authorList>
    </citation>
    <scope>NUCLEOTIDE SEQUENCE</scope>
    <source>
        <strain evidence="2">C57BL/6J</strain>
        <tissue evidence="2">Head</tissue>
    </source>
</reference>
<name>Q8C672_MOUSE</name>
<feature type="region of interest" description="Disordered" evidence="1">
    <location>
        <begin position="1"/>
        <end position="76"/>
    </location>
</feature>
<dbReference type="MGI" id="MGI:3650509">
    <property type="gene designation" value="Gm14123"/>
</dbReference>
<reference evidence="2" key="5">
    <citation type="journal article" date="2002" name="Nature">
        <title>Analysis of the mouse transcriptome based on functional annotation of 60,770 full-length cDNAs.</title>
        <authorList>
            <consortium name="The FANTOM Consortium and the RIKEN Genome Exploration Research Group Phase I and II Team"/>
        </authorList>
    </citation>
    <scope>NUCLEOTIDE SEQUENCE</scope>
    <source>
        <strain evidence="2">C57BL/6J</strain>
        <tissue evidence="2">Head</tissue>
    </source>
</reference>
<evidence type="ECO:0000313" key="2">
    <source>
        <dbReference type="EMBL" id="BAC36345.1"/>
    </source>
</evidence>
<dbReference type="EMBL" id="AK076437">
    <property type="protein sequence ID" value="BAC36345.1"/>
    <property type="molecule type" value="mRNA"/>
</dbReference>
<reference evidence="2" key="7">
    <citation type="journal article" date="2005" name="Science">
        <title>The Transcriptional Landscape of the Mammalian Genome.</title>
        <authorList>
            <consortium name="The FANTOM Consortium"/>
            <consortium name="Riken Genome Exploration Research Group and Genome Science Group (Genome Network Project Core Group)"/>
        </authorList>
    </citation>
    <scope>NUCLEOTIDE SEQUENCE</scope>
    <source>
        <strain evidence="2">C57BL/6J</strain>
        <tissue evidence="2">Head</tissue>
    </source>
</reference>
<dbReference type="AGR" id="MGI:3650509"/>
<evidence type="ECO:0000256" key="1">
    <source>
        <dbReference type="SAM" id="MobiDB-lite"/>
    </source>
</evidence>
<dbReference type="AlphaFoldDB" id="Q8C672"/>
<proteinExistence type="evidence at transcript level"/>
<feature type="compositionally biased region" description="Basic and acidic residues" evidence="1">
    <location>
        <begin position="20"/>
        <end position="32"/>
    </location>
</feature>
<organism evidence="2">
    <name type="scientific">Mus musculus</name>
    <name type="common">Mouse</name>
    <dbReference type="NCBI Taxonomy" id="10090"/>
    <lineage>
        <taxon>Eukaryota</taxon>
        <taxon>Metazoa</taxon>
        <taxon>Chordata</taxon>
        <taxon>Craniata</taxon>
        <taxon>Vertebrata</taxon>
        <taxon>Euteleostomi</taxon>
        <taxon>Mammalia</taxon>
        <taxon>Eutheria</taxon>
        <taxon>Euarchontoglires</taxon>
        <taxon>Glires</taxon>
        <taxon>Rodentia</taxon>
        <taxon>Myomorpha</taxon>
        <taxon>Muroidea</taxon>
        <taxon>Muridae</taxon>
        <taxon>Murinae</taxon>
        <taxon>Mus</taxon>
        <taxon>Mus</taxon>
    </lineage>
</organism>
<reference evidence="2" key="1">
    <citation type="journal article" date="1999" name="Methods Enzymol.">
        <title>High-efficiency full-length cDNA cloning.</title>
        <authorList>
            <person name="Carninci P."/>
            <person name="Hayashizaki Y."/>
        </authorList>
    </citation>
    <scope>NUCLEOTIDE SEQUENCE</scope>
    <source>
        <strain evidence="2">C57BL/6J</strain>
        <tissue evidence="2">Head</tissue>
    </source>
</reference>
<reference evidence="2" key="4">
    <citation type="journal article" date="2001" name="Nature">
        <title>Functional annotation of a full-length mouse cDNA collection.</title>
        <authorList>
            <consortium name="The RIKEN Genome Exploration Research Group Phase II Team and the FANTOM Consortium"/>
        </authorList>
    </citation>
    <scope>NUCLEOTIDE SEQUENCE</scope>
    <source>
        <strain evidence="2">C57BL/6J</strain>
        <tissue evidence="2">Head</tissue>
    </source>
</reference>
<feature type="region of interest" description="Disordered" evidence="1">
    <location>
        <begin position="90"/>
        <end position="117"/>
    </location>
</feature>
<sequence length="117" mass="12526">MRATKERQKALAPAAGWQEGTEKVHSSVREDNPGSTQGLAPQIVLSARTRLLGPSRDNEEGSLPWDDPSPGPDLPALLDLRDLAIVRDDLRPQGPTLPQPVRFAHSAASPLTPPTAP</sequence>
<accession>Q8C672</accession>
<reference evidence="2" key="6">
    <citation type="submission" date="2002-04" db="EMBL/GenBank/DDBJ databases">
        <authorList>
            <person name="Adachi J."/>
            <person name="Aizawa K."/>
            <person name="Akimura T."/>
            <person name="Arakawa T."/>
            <person name="Bono H."/>
            <person name="Carninci P."/>
            <person name="Fukuda S."/>
            <person name="Furuno M."/>
            <person name="Hanagaki T."/>
            <person name="Hara A."/>
            <person name="Hashizume W."/>
            <person name="Hayashida K."/>
            <person name="Hayatsu N."/>
            <person name="Hiramoto K."/>
            <person name="Hiraoka T."/>
            <person name="Hirozane T."/>
            <person name="Hori F."/>
            <person name="Imotani K."/>
            <person name="Ishii Y."/>
            <person name="Itoh M."/>
            <person name="Kagawa I."/>
            <person name="Kasukawa T."/>
            <person name="Katoh H."/>
            <person name="Kawai J."/>
            <person name="Kojima Y."/>
            <person name="Kondo S."/>
            <person name="Konno H."/>
            <person name="Kouda M."/>
            <person name="Koya S."/>
            <person name="Kurihara C."/>
            <person name="Matsuyama T."/>
            <person name="Miyazaki A."/>
            <person name="Murata M."/>
            <person name="Nakamura M."/>
            <person name="Nishi K."/>
            <person name="Nomura K."/>
            <person name="Numazaki R."/>
            <person name="Ohno M."/>
            <person name="Ohsato N."/>
            <person name="Okazaki Y."/>
            <person name="Saito R."/>
            <person name="Saitoh H."/>
            <person name="Sakai C."/>
            <person name="Sakai K."/>
            <person name="Sakazume N."/>
            <person name="Sano H."/>
            <person name="Sasaki D."/>
            <person name="Shibata K."/>
            <person name="Shinagawa A."/>
            <person name="Shiraki T."/>
            <person name="Sogabe Y."/>
            <person name="Tagami M."/>
            <person name="Tagawa A."/>
            <person name="Takahashi F."/>
            <person name="Takaku-Akahira S."/>
            <person name="Takeda Y."/>
            <person name="Tanaka T."/>
            <person name="Tomaru A."/>
            <person name="Toya T."/>
            <person name="Yasunishi A."/>
            <person name="Muramatsu M."/>
            <person name="Hayashizaki Y."/>
        </authorList>
    </citation>
    <scope>NUCLEOTIDE SEQUENCE</scope>
    <source>
        <strain evidence="2">C57BL/6J</strain>
        <tissue evidence="2">Head</tissue>
    </source>
</reference>
<gene>
    <name evidence="3" type="primary">Gm14123</name>
</gene>